<evidence type="ECO:0000256" key="1">
    <source>
        <dbReference type="ARBA" id="ARBA00004167"/>
    </source>
</evidence>
<keyword evidence="4" id="KW-0053">Apoptosis</keyword>
<dbReference type="EMBL" id="OV696699">
    <property type="protein sequence ID" value="CAH1244881.1"/>
    <property type="molecule type" value="Genomic_DNA"/>
</dbReference>
<feature type="transmembrane region" description="Helical" evidence="8">
    <location>
        <begin position="252"/>
        <end position="272"/>
    </location>
</feature>
<dbReference type="InterPro" id="IPR046371">
    <property type="entry name" value="Bcl-2_BH1-3"/>
</dbReference>
<dbReference type="SMART" id="SM00337">
    <property type="entry name" value="BCL"/>
    <property type="match status" value="1"/>
</dbReference>
<dbReference type="OrthoDB" id="10017693at2759"/>
<accession>A0A8K0EDU9</accession>
<organism evidence="10 11">
    <name type="scientific">Branchiostoma lanceolatum</name>
    <name type="common">Common lancelet</name>
    <name type="synonym">Amphioxus lanceolatum</name>
    <dbReference type="NCBI Taxonomy" id="7740"/>
    <lineage>
        <taxon>Eukaryota</taxon>
        <taxon>Metazoa</taxon>
        <taxon>Chordata</taxon>
        <taxon>Cephalochordata</taxon>
        <taxon>Leptocardii</taxon>
        <taxon>Amphioxiformes</taxon>
        <taxon>Branchiostomatidae</taxon>
        <taxon>Branchiostoma</taxon>
    </lineage>
</organism>
<dbReference type="GO" id="GO:0051400">
    <property type="term" value="F:BH domain binding"/>
    <property type="evidence" value="ECO:0007669"/>
    <property type="project" value="TreeGrafter"/>
</dbReference>
<dbReference type="GO" id="GO:0001836">
    <property type="term" value="P:release of cytochrome c from mitochondria"/>
    <property type="evidence" value="ECO:0007669"/>
    <property type="project" value="TreeGrafter"/>
</dbReference>
<dbReference type="GO" id="GO:0008630">
    <property type="term" value="P:intrinsic apoptotic signaling pathway in response to DNA damage"/>
    <property type="evidence" value="ECO:0007669"/>
    <property type="project" value="TreeGrafter"/>
</dbReference>
<dbReference type="GO" id="GO:0097192">
    <property type="term" value="P:extrinsic apoptotic signaling pathway in absence of ligand"/>
    <property type="evidence" value="ECO:0007669"/>
    <property type="project" value="TreeGrafter"/>
</dbReference>
<evidence type="ECO:0000256" key="5">
    <source>
        <dbReference type="ARBA" id="ARBA00022989"/>
    </source>
</evidence>
<dbReference type="GO" id="GO:0042981">
    <property type="term" value="P:regulation of apoptotic process"/>
    <property type="evidence" value="ECO:0007669"/>
    <property type="project" value="InterPro"/>
</dbReference>
<dbReference type="GO" id="GO:0005741">
    <property type="term" value="C:mitochondrial outer membrane"/>
    <property type="evidence" value="ECO:0007669"/>
    <property type="project" value="TreeGrafter"/>
</dbReference>
<keyword evidence="3 8" id="KW-0812">Transmembrane</keyword>
<dbReference type="PROSITE" id="PS50062">
    <property type="entry name" value="BCL2_FAMILY"/>
    <property type="match status" value="1"/>
</dbReference>
<keyword evidence="11" id="KW-1185">Reference proteome</keyword>
<comment type="similarity">
    <text evidence="2">Belongs to the Bcl-2 family.</text>
</comment>
<keyword evidence="5 8" id="KW-1133">Transmembrane helix</keyword>
<dbReference type="Proteomes" id="UP000838412">
    <property type="component" value="Chromosome 14"/>
</dbReference>
<evidence type="ECO:0000256" key="2">
    <source>
        <dbReference type="ARBA" id="ARBA00009458"/>
    </source>
</evidence>
<dbReference type="PANTHER" id="PTHR11256">
    <property type="entry name" value="BCL-2 RELATED"/>
    <property type="match status" value="1"/>
</dbReference>
<name>A0A8K0EDU9_BRALA</name>
<dbReference type="CDD" id="cd06845">
    <property type="entry name" value="Bcl-2_like"/>
    <property type="match status" value="1"/>
</dbReference>
<dbReference type="PANTHER" id="PTHR11256:SF48">
    <property type="entry name" value="BCL-2-RELATED OVARIAN KILLER PROTEIN"/>
    <property type="match status" value="1"/>
</dbReference>
<evidence type="ECO:0000313" key="11">
    <source>
        <dbReference type="Proteomes" id="UP000838412"/>
    </source>
</evidence>
<evidence type="ECO:0000256" key="4">
    <source>
        <dbReference type="ARBA" id="ARBA00022703"/>
    </source>
</evidence>
<dbReference type="InterPro" id="IPR036834">
    <property type="entry name" value="Bcl-2-like_sf"/>
</dbReference>
<evidence type="ECO:0000313" key="10">
    <source>
        <dbReference type="EMBL" id="CAH1244881.1"/>
    </source>
</evidence>
<reference evidence="10" key="1">
    <citation type="submission" date="2022-01" db="EMBL/GenBank/DDBJ databases">
        <authorList>
            <person name="Braso-Vives M."/>
        </authorList>
    </citation>
    <scope>NUCLEOTIDE SEQUENCE</scope>
</reference>
<evidence type="ECO:0000256" key="6">
    <source>
        <dbReference type="ARBA" id="ARBA00023136"/>
    </source>
</evidence>
<evidence type="ECO:0000256" key="7">
    <source>
        <dbReference type="SAM" id="MobiDB-lite"/>
    </source>
</evidence>
<evidence type="ECO:0000259" key="9">
    <source>
        <dbReference type="SMART" id="SM00337"/>
    </source>
</evidence>
<dbReference type="InterPro" id="IPR002475">
    <property type="entry name" value="Bcl2-like"/>
</dbReference>
<proteinExistence type="inferred from homology"/>
<comment type="subcellular location">
    <subcellularLocation>
        <location evidence="1">Membrane</location>
        <topology evidence="1">Single-pass membrane protein</topology>
    </subcellularLocation>
</comment>
<dbReference type="AlphaFoldDB" id="A0A8K0EDU9"/>
<feature type="domain" description="Bcl-2 Bcl-2 homology region 1-3" evidence="9">
    <location>
        <begin position="136"/>
        <end position="237"/>
    </location>
</feature>
<dbReference type="Gene3D" id="1.10.437.10">
    <property type="entry name" value="Blc2-like"/>
    <property type="match status" value="1"/>
</dbReference>
<dbReference type="SUPFAM" id="SSF56854">
    <property type="entry name" value="Bcl-2 inhibitors of programmed cell death"/>
    <property type="match status" value="1"/>
</dbReference>
<gene>
    <name evidence="10" type="primary">BOK</name>
    <name evidence="10" type="ORF">BLAG_LOCUS7403</name>
</gene>
<dbReference type="Pfam" id="PF00452">
    <property type="entry name" value="Bcl-2"/>
    <property type="match status" value="1"/>
</dbReference>
<feature type="region of interest" description="Disordered" evidence="7">
    <location>
        <begin position="1"/>
        <end position="40"/>
    </location>
</feature>
<evidence type="ECO:0000256" key="8">
    <source>
        <dbReference type="SAM" id="Phobius"/>
    </source>
</evidence>
<evidence type="ECO:0000256" key="3">
    <source>
        <dbReference type="ARBA" id="ARBA00022692"/>
    </source>
</evidence>
<dbReference type="InterPro" id="IPR026298">
    <property type="entry name" value="Bcl-2_fam"/>
</dbReference>
<dbReference type="PRINTS" id="PR01862">
    <property type="entry name" value="BCL2FAMILY"/>
</dbReference>
<sequence>MDLVGGEGGVDQPLPSLDEEHEHDSDGEEVETIDSSGEEGRGVSARVRKFLREFSVKACFRSAKDSVLDLRQYVLDVPETLKASLWSQAAPTEKSVIDESRQLIRDYINGRLKKSNLTRGRLPDAKRRPTEVSSQLQKMGGELERMYPHLYRDVSRQINITLSSESILETSFETVANELFSTGITWARVVAMFAVAGAFAVDCVHQGHPMFTRRLVDIVVDFTDRKLSSWLVQEGGWYGLVKHFRGDGRTNMFWAISGIGAAIGLAATFFVIDL</sequence>
<keyword evidence="6 8" id="KW-0472">Membrane</keyword>
<protein>
    <submittedName>
        <fullName evidence="10">BOK protein</fullName>
    </submittedName>
</protein>